<gene>
    <name evidence="3" type="ORF">FHT02_001250</name>
</gene>
<sequence>MNATLTMTLALGAVALAGRGQSPAENLGDRVQNAADMRADAMENRAEALTDRAEQAREPGEERADAIAAADRNVAATMTEERRDKVVANEAPAVRKD</sequence>
<keyword evidence="1" id="KW-0175">Coiled coil</keyword>
<dbReference type="RefSeq" id="WP_184085601.1">
    <property type="nucleotide sequence ID" value="NZ_JACIJF010000003.1"/>
</dbReference>
<evidence type="ECO:0000256" key="2">
    <source>
        <dbReference type="SAM" id="MobiDB-lite"/>
    </source>
</evidence>
<keyword evidence="4" id="KW-1185">Reference proteome</keyword>
<comment type="caution">
    <text evidence="3">The sequence shown here is derived from an EMBL/GenBank/DDBJ whole genome shotgun (WGS) entry which is preliminary data.</text>
</comment>
<evidence type="ECO:0000313" key="4">
    <source>
        <dbReference type="Proteomes" id="UP000527143"/>
    </source>
</evidence>
<reference evidence="3 4" key="1">
    <citation type="submission" date="2020-08" db="EMBL/GenBank/DDBJ databases">
        <title>Genomic Encyclopedia of Type Strains, Phase IV (KMG-IV): sequencing the most valuable type-strain genomes for metagenomic binning, comparative biology and taxonomic classification.</title>
        <authorList>
            <person name="Goeker M."/>
        </authorList>
    </citation>
    <scope>NUCLEOTIDE SEQUENCE [LARGE SCALE GENOMIC DNA]</scope>
    <source>
        <strain evidence="3 4">DSM 26736</strain>
    </source>
</reference>
<dbReference type="AlphaFoldDB" id="A0A840YPR8"/>
<accession>A0A840YPR8</accession>
<feature type="coiled-coil region" evidence="1">
    <location>
        <begin position="32"/>
        <end position="59"/>
    </location>
</feature>
<protein>
    <submittedName>
        <fullName evidence="3">Uncharacterized protein</fullName>
    </submittedName>
</protein>
<evidence type="ECO:0000313" key="3">
    <source>
        <dbReference type="EMBL" id="MBB5710022.1"/>
    </source>
</evidence>
<proteinExistence type="predicted"/>
<feature type="region of interest" description="Disordered" evidence="2">
    <location>
        <begin position="78"/>
        <end position="97"/>
    </location>
</feature>
<organism evidence="3 4">
    <name type="scientific">Sphingomonas xinjiangensis</name>
    <dbReference type="NCBI Taxonomy" id="643568"/>
    <lineage>
        <taxon>Bacteria</taxon>
        <taxon>Pseudomonadati</taxon>
        <taxon>Pseudomonadota</taxon>
        <taxon>Alphaproteobacteria</taxon>
        <taxon>Sphingomonadales</taxon>
        <taxon>Sphingomonadaceae</taxon>
        <taxon>Sphingomonas</taxon>
    </lineage>
</organism>
<evidence type="ECO:0000256" key="1">
    <source>
        <dbReference type="SAM" id="Coils"/>
    </source>
</evidence>
<dbReference type="EMBL" id="JACIJF010000003">
    <property type="protein sequence ID" value="MBB5710022.1"/>
    <property type="molecule type" value="Genomic_DNA"/>
</dbReference>
<dbReference type="Proteomes" id="UP000527143">
    <property type="component" value="Unassembled WGS sequence"/>
</dbReference>
<feature type="compositionally biased region" description="Basic and acidic residues" evidence="2">
    <location>
        <begin position="79"/>
        <end position="97"/>
    </location>
</feature>
<name>A0A840YPR8_9SPHN</name>